<evidence type="ECO:0000313" key="1">
    <source>
        <dbReference type="EMBL" id="KAF5829418.1"/>
    </source>
</evidence>
<evidence type="ECO:0000313" key="2">
    <source>
        <dbReference type="Proteomes" id="UP000815325"/>
    </source>
</evidence>
<dbReference type="Proteomes" id="UP000815325">
    <property type="component" value="Unassembled WGS sequence"/>
</dbReference>
<feature type="non-terminal residue" evidence="1">
    <location>
        <position position="67"/>
    </location>
</feature>
<comment type="caution">
    <text evidence="1">The sequence shown here is derived from an EMBL/GenBank/DDBJ whole genome shotgun (WGS) entry which is preliminary data.</text>
</comment>
<accession>A0ABQ7G481</accession>
<protein>
    <submittedName>
        <fullName evidence="1">Uncharacterized protein</fullName>
    </submittedName>
</protein>
<organism evidence="1 2">
    <name type="scientific">Dunaliella salina</name>
    <name type="common">Green alga</name>
    <name type="synonym">Protococcus salinus</name>
    <dbReference type="NCBI Taxonomy" id="3046"/>
    <lineage>
        <taxon>Eukaryota</taxon>
        <taxon>Viridiplantae</taxon>
        <taxon>Chlorophyta</taxon>
        <taxon>core chlorophytes</taxon>
        <taxon>Chlorophyceae</taxon>
        <taxon>CS clade</taxon>
        <taxon>Chlamydomonadales</taxon>
        <taxon>Dunaliellaceae</taxon>
        <taxon>Dunaliella</taxon>
    </lineage>
</organism>
<reference evidence="1" key="1">
    <citation type="submission" date="2017-08" db="EMBL/GenBank/DDBJ databases">
        <authorList>
            <person name="Polle J.E."/>
            <person name="Barry K."/>
            <person name="Cushman J."/>
            <person name="Schmutz J."/>
            <person name="Tran D."/>
            <person name="Hathwaick L.T."/>
            <person name="Yim W.C."/>
            <person name="Jenkins J."/>
            <person name="Mckie-Krisberg Z.M."/>
            <person name="Prochnik S."/>
            <person name="Lindquist E."/>
            <person name="Dockter R.B."/>
            <person name="Adam C."/>
            <person name="Molina H."/>
            <person name="Bunkerborg J."/>
            <person name="Jin E."/>
            <person name="Buchheim M."/>
            <person name="Magnuson J."/>
        </authorList>
    </citation>
    <scope>NUCLEOTIDE SEQUENCE</scope>
    <source>
        <strain evidence="1">CCAP 19/18</strain>
    </source>
</reference>
<keyword evidence="2" id="KW-1185">Reference proteome</keyword>
<sequence>MQLEGLTTQGAWSDPYKDMLAWPRARENTRRGGARAQQQVGPAAFIMPKGLRTFQKATIRAWRVRKL</sequence>
<dbReference type="EMBL" id="MU070163">
    <property type="protein sequence ID" value="KAF5829418.1"/>
    <property type="molecule type" value="Genomic_DNA"/>
</dbReference>
<proteinExistence type="predicted"/>
<name>A0ABQ7G481_DUNSA</name>
<gene>
    <name evidence="1" type="ORF">DUNSADRAFT_16099</name>
</gene>